<feature type="region of interest" description="Disordered" evidence="8">
    <location>
        <begin position="44"/>
        <end position="95"/>
    </location>
</feature>
<dbReference type="Proteomes" id="UP001355207">
    <property type="component" value="Chromosome 9"/>
</dbReference>
<dbReference type="GO" id="GO:0000981">
    <property type="term" value="F:DNA-binding transcription factor activity, RNA polymerase II-specific"/>
    <property type="evidence" value="ECO:0007669"/>
    <property type="project" value="UniProtKB-ARBA"/>
</dbReference>
<feature type="compositionally biased region" description="Polar residues" evidence="8">
    <location>
        <begin position="348"/>
        <end position="360"/>
    </location>
</feature>
<dbReference type="InterPro" id="IPR013087">
    <property type="entry name" value="Znf_C2H2_type"/>
</dbReference>
<sequence>MMLVSPRLITTDINTFTHSLDNNIPYGTPIIDPALCSPTLKLNAEREVKSPSPEPELESQNDEEDEEEDEYQSQPKASSSRPARPRLGSRSRSISAPACRTERKFICNHPGCDKAYFKPSRLAEHALTHTGERPHKCTECGQSYLRASHLTAHMRTHLPSEARPFTCERDGCGKSFWTATHLKRHENMHDRAEVYPCAICEETFTKAHLLREHVTLAHMPEGTKPFACTHEGCDASFKMKAHLKAHAKTHDAKRYTCSHPSHGDDFPSFPVWSALQTHIHSAHPPICPHAECSGRVFKNVSRLKDHLRVHAEQAADKAALLAKQPEGELPQIISDGLSRRAKRRRISELNNPDSGGSSPKLQRVMSGDAGKDWWCDEDGCEKRFKTKFALESHRKAVHLALRPHICPIEGCDKAFPHKSNLTRHIATHSRSSTPSADKEDGKASGLAGKVKELRRFGCPAHAFAEFAGLSSSNTQSQPVEFGGATVQNETQVVVDVEYIPSAEELADRCPMRFWRVYDIRRHLKAEHSIDLEDMEVRRLLLSDGQTGE</sequence>
<evidence type="ECO:0000256" key="4">
    <source>
        <dbReference type="ARBA" id="ARBA00022771"/>
    </source>
</evidence>
<comment type="subcellular location">
    <subcellularLocation>
        <location evidence="1">Nucleus</location>
    </subcellularLocation>
</comment>
<dbReference type="PANTHER" id="PTHR24388:SF53">
    <property type="entry name" value="CHORION TRANSCRIPTION FACTOR CF2-RELATED"/>
    <property type="match status" value="1"/>
</dbReference>
<dbReference type="PROSITE" id="PS50157">
    <property type="entry name" value="ZINC_FINGER_C2H2_2"/>
    <property type="match status" value="7"/>
</dbReference>
<evidence type="ECO:0000256" key="2">
    <source>
        <dbReference type="ARBA" id="ARBA00022723"/>
    </source>
</evidence>
<dbReference type="FunFam" id="3.30.160.60:FF:000624">
    <property type="entry name" value="zinc finger protein 697"/>
    <property type="match status" value="1"/>
</dbReference>
<dbReference type="GeneID" id="91097582"/>
<feature type="domain" description="C2H2-type" evidence="9">
    <location>
        <begin position="195"/>
        <end position="223"/>
    </location>
</feature>
<dbReference type="FunFam" id="3.30.160.60:FF:000125">
    <property type="entry name" value="Putative zinc finger protein 143"/>
    <property type="match status" value="1"/>
</dbReference>
<feature type="domain" description="C2H2-type" evidence="9">
    <location>
        <begin position="373"/>
        <end position="403"/>
    </location>
</feature>
<dbReference type="InterPro" id="IPR050527">
    <property type="entry name" value="Snail/Krueppel_Znf"/>
</dbReference>
<feature type="domain" description="C2H2-type" evidence="9">
    <location>
        <begin position="165"/>
        <end position="194"/>
    </location>
</feature>
<feature type="region of interest" description="Disordered" evidence="8">
    <location>
        <begin position="346"/>
        <end position="365"/>
    </location>
</feature>
<dbReference type="Gene3D" id="3.30.160.60">
    <property type="entry name" value="Classic Zinc Finger"/>
    <property type="match status" value="6"/>
</dbReference>
<keyword evidence="2" id="KW-0479">Metal-binding</keyword>
<reference evidence="10 11" key="1">
    <citation type="submission" date="2024-01" db="EMBL/GenBank/DDBJ databases">
        <title>Comparative genomics of Cryptococcus and Kwoniella reveals pathogenesis evolution and contrasting modes of karyotype evolution via chromosome fusion or intercentromeric recombination.</title>
        <authorList>
            <person name="Coelho M.A."/>
            <person name="David-Palma M."/>
            <person name="Shea T."/>
            <person name="Bowers K."/>
            <person name="McGinley-Smith S."/>
            <person name="Mohammad A.W."/>
            <person name="Gnirke A."/>
            <person name="Yurkov A.M."/>
            <person name="Nowrousian M."/>
            <person name="Sun S."/>
            <person name="Cuomo C.A."/>
            <person name="Heitman J."/>
        </authorList>
    </citation>
    <scope>NUCLEOTIDE SEQUENCE [LARGE SCALE GENOMIC DNA]</scope>
    <source>
        <strain evidence="10 11">CBS 6074</strain>
    </source>
</reference>
<feature type="domain" description="C2H2-type" evidence="9">
    <location>
        <begin position="404"/>
        <end position="433"/>
    </location>
</feature>
<dbReference type="Pfam" id="PF00096">
    <property type="entry name" value="zf-C2H2"/>
    <property type="match status" value="3"/>
</dbReference>
<keyword evidence="3" id="KW-0677">Repeat</keyword>
<dbReference type="EMBL" id="CP144106">
    <property type="protein sequence ID" value="WWC91960.1"/>
    <property type="molecule type" value="Genomic_DNA"/>
</dbReference>
<keyword evidence="5" id="KW-0862">Zinc</keyword>
<feature type="domain" description="C2H2-type" evidence="9">
    <location>
        <begin position="105"/>
        <end position="134"/>
    </location>
</feature>
<dbReference type="AlphaFoldDB" id="A0AAX4K2W8"/>
<feature type="domain" description="C2H2-type" evidence="9">
    <location>
        <begin position="135"/>
        <end position="162"/>
    </location>
</feature>
<dbReference type="SMART" id="SM00355">
    <property type="entry name" value="ZnF_C2H2"/>
    <property type="match status" value="9"/>
</dbReference>
<keyword evidence="4 7" id="KW-0863">Zinc-finger</keyword>
<protein>
    <recommendedName>
        <fullName evidence="9">C2H2-type domain-containing protein</fullName>
    </recommendedName>
</protein>
<accession>A0AAX4K2W8</accession>
<dbReference type="GO" id="GO:0000978">
    <property type="term" value="F:RNA polymerase II cis-regulatory region sequence-specific DNA binding"/>
    <property type="evidence" value="ECO:0007669"/>
    <property type="project" value="TreeGrafter"/>
</dbReference>
<dbReference type="GO" id="GO:0005634">
    <property type="term" value="C:nucleus"/>
    <property type="evidence" value="ECO:0007669"/>
    <property type="project" value="UniProtKB-SubCell"/>
</dbReference>
<evidence type="ECO:0000259" key="9">
    <source>
        <dbReference type="PROSITE" id="PS50157"/>
    </source>
</evidence>
<feature type="domain" description="C2H2-type" evidence="9">
    <location>
        <begin position="226"/>
        <end position="255"/>
    </location>
</feature>
<feature type="compositionally biased region" description="Acidic residues" evidence="8">
    <location>
        <begin position="55"/>
        <end position="71"/>
    </location>
</feature>
<gene>
    <name evidence="10" type="ORF">L201_006913</name>
</gene>
<name>A0AAX4K2W8_9TREE</name>
<evidence type="ECO:0000256" key="1">
    <source>
        <dbReference type="ARBA" id="ARBA00004123"/>
    </source>
</evidence>
<dbReference type="InterPro" id="IPR036236">
    <property type="entry name" value="Znf_C2H2_sf"/>
</dbReference>
<dbReference type="PROSITE" id="PS00028">
    <property type="entry name" value="ZINC_FINGER_C2H2_1"/>
    <property type="match status" value="7"/>
</dbReference>
<proteinExistence type="predicted"/>
<evidence type="ECO:0000256" key="8">
    <source>
        <dbReference type="SAM" id="MobiDB-lite"/>
    </source>
</evidence>
<organism evidence="10 11">
    <name type="scientific">Kwoniella dendrophila CBS 6074</name>
    <dbReference type="NCBI Taxonomy" id="1295534"/>
    <lineage>
        <taxon>Eukaryota</taxon>
        <taxon>Fungi</taxon>
        <taxon>Dikarya</taxon>
        <taxon>Basidiomycota</taxon>
        <taxon>Agaricomycotina</taxon>
        <taxon>Tremellomycetes</taxon>
        <taxon>Tremellales</taxon>
        <taxon>Cryptococcaceae</taxon>
        <taxon>Kwoniella</taxon>
    </lineage>
</organism>
<dbReference type="PANTHER" id="PTHR24388">
    <property type="entry name" value="ZINC FINGER PROTEIN"/>
    <property type="match status" value="1"/>
</dbReference>
<evidence type="ECO:0000313" key="11">
    <source>
        <dbReference type="Proteomes" id="UP001355207"/>
    </source>
</evidence>
<evidence type="ECO:0000256" key="3">
    <source>
        <dbReference type="ARBA" id="ARBA00022737"/>
    </source>
</evidence>
<dbReference type="SUPFAM" id="SSF57667">
    <property type="entry name" value="beta-beta-alpha zinc fingers"/>
    <property type="match status" value="4"/>
</dbReference>
<evidence type="ECO:0000256" key="6">
    <source>
        <dbReference type="ARBA" id="ARBA00023242"/>
    </source>
</evidence>
<evidence type="ECO:0000256" key="5">
    <source>
        <dbReference type="ARBA" id="ARBA00022833"/>
    </source>
</evidence>
<dbReference type="RefSeq" id="XP_066078722.1">
    <property type="nucleotide sequence ID" value="XM_066222625.1"/>
</dbReference>
<keyword evidence="6" id="KW-0539">Nucleus</keyword>
<keyword evidence="11" id="KW-1185">Reference proteome</keyword>
<dbReference type="GO" id="GO:0008270">
    <property type="term" value="F:zinc ion binding"/>
    <property type="evidence" value="ECO:0007669"/>
    <property type="project" value="UniProtKB-KW"/>
</dbReference>
<dbReference type="FunFam" id="3.30.160.60:FF:001102">
    <property type="entry name" value="Transcription factor IIIA"/>
    <property type="match status" value="2"/>
</dbReference>
<evidence type="ECO:0000256" key="7">
    <source>
        <dbReference type="PROSITE-ProRule" id="PRU00042"/>
    </source>
</evidence>
<evidence type="ECO:0000313" key="10">
    <source>
        <dbReference type="EMBL" id="WWC91960.1"/>
    </source>
</evidence>